<organism evidence="3 4">
    <name type="scientific">Helianthus annuus</name>
    <name type="common">Common sunflower</name>
    <dbReference type="NCBI Taxonomy" id="4232"/>
    <lineage>
        <taxon>Eukaryota</taxon>
        <taxon>Viridiplantae</taxon>
        <taxon>Streptophyta</taxon>
        <taxon>Embryophyta</taxon>
        <taxon>Tracheophyta</taxon>
        <taxon>Spermatophyta</taxon>
        <taxon>Magnoliopsida</taxon>
        <taxon>eudicotyledons</taxon>
        <taxon>Gunneridae</taxon>
        <taxon>Pentapetalae</taxon>
        <taxon>asterids</taxon>
        <taxon>campanulids</taxon>
        <taxon>Asterales</taxon>
        <taxon>Asteraceae</taxon>
        <taxon>Asteroideae</taxon>
        <taxon>Heliantheae alliance</taxon>
        <taxon>Heliantheae</taxon>
        <taxon>Helianthus</taxon>
    </lineage>
</organism>
<dbReference type="EMBL" id="MNCJ02000326">
    <property type="protein sequence ID" value="KAF5782240.1"/>
    <property type="molecule type" value="Genomic_DNA"/>
</dbReference>
<evidence type="ECO:0000256" key="1">
    <source>
        <dbReference type="SAM" id="MobiDB-lite"/>
    </source>
</evidence>
<protein>
    <submittedName>
        <fullName evidence="3">Uncharacterized protein</fullName>
    </submittedName>
</protein>
<reference evidence="3" key="2">
    <citation type="submission" date="2017-02" db="EMBL/GenBank/DDBJ databases">
        <title>Sunflower complete genome.</title>
        <authorList>
            <person name="Langlade N."/>
            <person name="Munos S."/>
        </authorList>
    </citation>
    <scope>NUCLEOTIDE SEQUENCE [LARGE SCALE GENOMIC DNA]</scope>
    <source>
        <tissue evidence="3">Leaves</tissue>
    </source>
</reference>
<dbReference type="InParanoid" id="A0A251UL11"/>
<dbReference type="Gramene" id="mRNA:HanXRQr2_Chr11g0493411">
    <property type="protein sequence ID" value="CDS:HanXRQr2_Chr11g0493411.1"/>
    <property type="gene ID" value="HanXRQr2_Chr11g0493411"/>
</dbReference>
<evidence type="ECO:0000313" key="2">
    <source>
        <dbReference type="EMBL" id="KAF5782240.1"/>
    </source>
</evidence>
<dbReference type="Proteomes" id="UP000215914">
    <property type="component" value="Chromosome 5"/>
</dbReference>
<evidence type="ECO:0000313" key="3">
    <source>
        <dbReference type="EMBL" id="OTG24050.1"/>
    </source>
</evidence>
<feature type="compositionally biased region" description="Basic and acidic residues" evidence="1">
    <location>
        <begin position="34"/>
        <end position="46"/>
    </location>
</feature>
<dbReference type="EMBL" id="CM007894">
    <property type="protein sequence ID" value="OTG24050.1"/>
    <property type="molecule type" value="Genomic_DNA"/>
</dbReference>
<name>A0A251UL11_HELAN</name>
<reference evidence="2" key="3">
    <citation type="submission" date="2020-06" db="EMBL/GenBank/DDBJ databases">
        <title>Helianthus annuus Genome sequencing and assembly Release 2.</title>
        <authorList>
            <person name="Gouzy J."/>
            <person name="Langlade N."/>
            <person name="Munos S."/>
        </authorList>
    </citation>
    <scope>NUCLEOTIDE SEQUENCE</scope>
    <source>
        <tissue evidence="2">Leaves</tissue>
    </source>
</reference>
<evidence type="ECO:0000313" key="4">
    <source>
        <dbReference type="Proteomes" id="UP000215914"/>
    </source>
</evidence>
<feature type="region of interest" description="Disordered" evidence="1">
    <location>
        <begin position="34"/>
        <end position="55"/>
    </location>
</feature>
<keyword evidence="4" id="KW-1185">Reference proteome</keyword>
<gene>
    <name evidence="3" type="ORF">HannXRQ_Chr05g0132351</name>
    <name evidence="2" type="ORF">HanXRQr2_Chr11g0493411</name>
</gene>
<reference evidence="2 4" key="1">
    <citation type="journal article" date="2017" name="Nature">
        <title>The sunflower genome provides insights into oil metabolism, flowering and Asterid evolution.</title>
        <authorList>
            <person name="Badouin H."/>
            <person name="Gouzy J."/>
            <person name="Grassa C.J."/>
            <person name="Murat F."/>
            <person name="Staton S.E."/>
            <person name="Cottret L."/>
            <person name="Lelandais-Briere C."/>
            <person name="Owens G.L."/>
            <person name="Carrere S."/>
            <person name="Mayjonade B."/>
            <person name="Legrand L."/>
            <person name="Gill N."/>
            <person name="Kane N.C."/>
            <person name="Bowers J.E."/>
            <person name="Hubner S."/>
            <person name="Bellec A."/>
            <person name="Berard A."/>
            <person name="Berges H."/>
            <person name="Blanchet N."/>
            <person name="Boniface M.C."/>
            <person name="Brunel D."/>
            <person name="Catrice O."/>
            <person name="Chaidir N."/>
            <person name="Claudel C."/>
            <person name="Donnadieu C."/>
            <person name="Faraut T."/>
            <person name="Fievet G."/>
            <person name="Helmstetter N."/>
            <person name="King M."/>
            <person name="Knapp S.J."/>
            <person name="Lai Z."/>
            <person name="Le Paslier M.C."/>
            <person name="Lippi Y."/>
            <person name="Lorenzon L."/>
            <person name="Mandel J.R."/>
            <person name="Marage G."/>
            <person name="Marchand G."/>
            <person name="Marquand E."/>
            <person name="Bret-Mestries E."/>
            <person name="Morien E."/>
            <person name="Nambeesan S."/>
            <person name="Nguyen T."/>
            <person name="Pegot-Espagnet P."/>
            <person name="Pouilly N."/>
            <person name="Raftis F."/>
            <person name="Sallet E."/>
            <person name="Schiex T."/>
            <person name="Thomas J."/>
            <person name="Vandecasteele C."/>
            <person name="Vares D."/>
            <person name="Vear F."/>
            <person name="Vautrin S."/>
            <person name="Crespi M."/>
            <person name="Mangin B."/>
            <person name="Burke J.M."/>
            <person name="Salse J."/>
            <person name="Munos S."/>
            <person name="Vincourt P."/>
            <person name="Rieseberg L.H."/>
            <person name="Langlade N.B."/>
        </authorList>
    </citation>
    <scope>NUCLEOTIDE SEQUENCE [LARGE SCALE GENOMIC DNA]</scope>
    <source>
        <strain evidence="4">cv. SF193</strain>
        <tissue evidence="2">Leaves</tissue>
    </source>
</reference>
<dbReference type="AlphaFoldDB" id="A0A251UL11"/>
<accession>A0A251UL11</accession>
<proteinExistence type="predicted"/>
<sequence length="55" mass="6113">MFVGSFLLVNGVLGDARIRTENCNTEITGEKSVLERSMKDNGEESRPSLGLYIQH</sequence>